<dbReference type="PANTHER" id="PTHR23507:SF1">
    <property type="entry name" value="FI18259P1-RELATED"/>
    <property type="match status" value="1"/>
</dbReference>
<dbReference type="Proteomes" id="UP001519460">
    <property type="component" value="Unassembled WGS sequence"/>
</dbReference>
<protein>
    <submittedName>
        <fullName evidence="6">Uncharacterized protein</fullName>
    </submittedName>
</protein>
<dbReference type="InterPro" id="IPR011701">
    <property type="entry name" value="MFS"/>
</dbReference>
<feature type="transmembrane region" description="Helical" evidence="5">
    <location>
        <begin position="497"/>
        <end position="518"/>
    </location>
</feature>
<accession>A0ABD0LXT4</accession>
<feature type="transmembrane region" description="Helical" evidence="5">
    <location>
        <begin position="269"/>
        <end position="292"/>
    </location>
</feature>
<keyword evidence="2 5" id="KW-0812">Transmembrane</keyword>
<dbReference type="Gene3D" id="1.20.1250.20">
    <property type="entry name" value="MFS general substrate transporter like domains"/>
    <property type="match status" value="1"/>
</dbReference>
<dbReference type="InterPro" id="IPR036259">
    <property type="entry name" value="MFS_trans_sf"/>
</dbReference>
<sequence>MSFERRNMWPDIPWSFKAAVIMAAPKDERQPLLHGRPAVDRCLINSEEETGTPGERTEEDAIICPRKMTRQNVGNLLMVNLISLLLSAGGGLYGPCVYQYVYRRIAYDLQLISHTNGTEPLWHPCNKSSHKDSSEDEAQKRSAHLLMQFSLLTTIPALFVNAFLGAYSDFIGRRFLFTVTVVGYVCQYGSAAVVSFLQLDLRWLFLGHVLNGCCGSFYSFLLAINAYNADNTPPSSTRTLGMALIGAGGAVGTAGGVLASGYFIEGTGFSYPLLTATILACLVLILELLFLAETRPREPGRRCPSPAHALKDVFGFYFLKAASSESDKAKVVIEEDFPRRQGSAGQDEHVDLNHLVNHPPTQIDRRPEYRLGIAVFFLGLVPQLGGIDVLYVMNKPFCWRPKTIGNFNTIKQVVQHFLAPVALKLMSRCMNDGSIGVVGMVSMGGGYLVMALAYTDWMTPSYPFPTAPAVGFMTSLGTYSIRSLMSQRAPAGKQGSLFSGQAVVETLCGLTAGLLFNLVYSTTVDKYRGAAYLTMDGVTLMAIICMGFYIRTIRRNDSSGMNFTIQVPEQTQNS</sequence>
<feature type="transmembrane region" description="Helical" evidence="5">
    <location>
        <begin position="239"/>
        <end position="263"/>
    </location>
</feature>
<comment type="subcellular location">
    <subcellularLocation>
        <location evidence="1">Membrane</location>
        <topology evidence="1">Multi-pass membrane protein</topology>
    </subcellularLocation>
</comment>
<dbReference type="SUPFAM" id="SSF103473">
    <property type="entry name" value="MFS general substrate transporter"/>
    <property type="match status" value="1"/>
</dbReference>
<feature type="transmembrane region" description="Helical" evidence="5">
    <location>
        <begin position="76"/>
        <end position="101"/>
    </location>
</feature>
<dbReference type="EMBL" id="JACVVK020000016">
    <property type="protein sequence ID" value="KAK7504302.1"/>
    <property type="molecule type" value="Genomic_DNA"/>
</dbReference>
<dbReference type="GO" id="GO:0016020">
    <property type="term" value="C:membrane"/>
    <property type="evidence" value="ECO:0007669"/>
    <property type="project" value="UniProtKB-SubCell"/>
</dbReference>
<name>A0ABD0LXT4_9CAEN</name>
<evidence type="ECO:0000256" key="5">
    <source>
        <dbReference type="SAM" id="Phobius"/>
    </source>
</evidence>
<comment type="caution">
    <text evidence="6">The sequence shown here is derived from an EMBL/GenBank/DDBJ whole genome shotgun (WGS) entry which is preliminary data.</text>
</comment>
<feature type="transmembrane region" description="Helical" evidence="5">
    <location>
        <begin position="145"/>
        <end position="164"/>
    </location>
</feature>
<evidence type="ECO:0000256" key="1">
    <source>
        <dbReference type="ARBA" id="ARBA00004141"/>
    </source>
</evidence>
<keyword evidence="3 5" id="KW-1133">Transmembrane helix</keyword>
<feature type="transmembrane region" description="Helical" evidence="5">
    <location>
        <begin position="435"/>
        <end position="454"/>
    </location>
</feature>
<feature type="transmembrane region" description="Helical" evidence="5">
    <location>
        <begin position="530"/>
        <end position="550"/>
    </location>
</feature>
<evidence type="ECO:0000256" key="3">
    <source>
        <dbReference type="ARBA" id="ARBA00022989"/>
    </source>
</evidence>
<proteinExistence type="predicted"/>
<gene>
    <name evidence="6" type="ORF">BaRGS_00004606</name>
</gene>
<feature type="transmembrane region" description="Helical" evidence="5">
    <location>
        <begin position="466"/>
        <end position="485"/>
    </location>
</feature>
<evidence type="ECO:0000313" key="7">
    <source>
        <dbReference type="Proteomes" id="UP001519460"/>
    </source>
</evidence>
<feature type="transmembrane region" description="Helical" evidence="5">
    <location>
        <begin position="176"/>
        <end position="197"/>
    </location>
</feature>
<dbReference type="Pfam" id="PF07690">
    <property type="entry name" value="MFS_1"/>
    <property type="match status" value="1"/>
</dbReference>
<evidence type="ECO:0000313" key="6">
    <source>
        <dbReference type="EMBL" id="KAK7504302.1"/>
    </source>
</evidence>
<reference evidence="6 7" key="1">
    <citation type="journal article" date="2023" name="Sci. Data">
        <title>Genome assembly of the Korean intertidal mud-creeper Batillaria attramentaria.</title>
        <authorList>
            <person name="Patra A.K."/>
            <person name="Ho P.T."/>
            <person name="Jun S."/>
            <person name="Lee S.J."/>
            <person name="Kim Y."/>
            <person name="Won Y.J."/>
        </authorList>
    </citation>
    <scope>NUCLEOTIDE SEQUENCE [LARGE SCALE GENOMIC DNA]</scope>
    <source>
        <strain evidence="6">Wonlab-2016</strain>
    </source>
</reference>
<feature type="transmembrane region" description="Helical" evidence="5">
    <location>
        <begin position="371"/>
        <end position="392"/>
    </location>
</feature>
<dbReference type="AlphaFoldDB" id="A0ABD0LXT4"/>
<dbReference type="PANTHER" id="PTHR23507">
    <property type="entry name" value="ZGC:174356"/>
    <property type="match status" value="1"/>
</dbReference>
<organism evidence="6 7">
    <name type="scientific">Batillaria attramentaria</name>
    <dbReference type="NCBI Taxonomy" id="370345"/>
    <lineage>
        <taxon>Eukaryota</taxon>
        <taxon>Metazoa</taxon>
        <taxon>Spiralia</taxon>
        <taxon>Lophotrochozoa</taxon>
        <taxon>Mollusca</taxon>
        <taxon>Gastropoda</taxon>
        <taxon>Caenogastropoda</taxon>
        <taxon>Sorbeoconcha</taxon>
        <taxon>Cerithioidea</taxon>
        <taxon>Batillariidae</taxon>
        <taxon>Batillaria</taxon>
    </lineage>
</organism>
<keyword evidence="4 5" id="KW-0472">Membrane</keyword>
<evidence type="ECO:0000256" key="4">
    <source>
        <dbReference type="ARBA" id="ARBA00023136"/>
    </source>
</evidence>
<feature type="transmembrane region" description="Helical" evidence="5">
    <location>
        <begin position="203"/>
        <end position="227"/>
    </location>
</feature>
<evidence type="ECO:0000256" key="2">
    <source>
        <dbReference type="ARBA" id="ARBA00022692"/>
    </source>
</evidence>
<keyword evidence="7" id="KW-1185">Reference proteome</keyword>